<evidence type="ECO:0000256" key="7">
    <source>
        <dbReference type="ARBA" id="ARBA00022857"/>
    </source>
</evidence>
<dbReference type="Gene3D" id="3.90.480.20">
    <property type="match status" value="1"/>
</dbReference>
<dbReference type="EMBL" id="CP011971">
    <property type="protein sequence ID" value="AMN47642.1"/>
    <property type="molecule type" value="Genomic_DNA"/>
</dbReference>
<evidence type="ECO:0000256" key="15">
    <source>
        <dbReference type="HAMAP-Rule" id="MF_01540"/>
    </source>
</evidence>
<organism evidence="19 20">
    <name type="scientific">Steroidobacter denitrificans</name>
    <dbReference type="NCBI Taxonomy" id="465721"/>
    <lineage>
        <taxon>Bacteria</taxon>
        <taxon>Pseudomonadati</taxon>
        <taxon>Pseudomonadota</taxon>
        <taxon>Gammaproteobacteria</taxon>
        <taxon>Steroidobacterales</taxon>
        <taxon>Steroidobacteraceae</taxon>
        <taxon>Steroidobacter</taxon>
    </lineage>
</organism>
<dbReference type="GO" id="GO:0046872">
    <property type="term" value="F:metal ion binding"/>
    <property type="evidence" value="ECO:0007669"/>
    <property type="project" value="UniProtKB-KW"/>
</dbReference>
<dbReference type="InterPro" id="IPR006066">
    <property type="entry name" value="NO2/SO3_Rdtase_FeS/sirohaem_BS"/>
</dbReference>
<dbReference type="STRING" id="465721.ACG33_11130"/>
<evidence type="ECO:0000256" key="14">
    <source>
        <dbReference type="ARBA" id="ARBA00062253"/>
    </source>
</evidence>
<dbReference type="GO" id="GO:0070814">
    <property type="term" value="P:hydrogen sulfide biosynthetic process"/>
    <property type="evidence" value="ECO:0007669"/>
    <property type="project" value="UniProtKB-UniRule"/>
</dbReference>
<feature type="binding site" evidence="15">
    <location>
        <position position="499"/>
    </location>
    <ligand>
        <name>[4Fe-4S] cluster</name>
        <dbReference type="ChEBI" id="CHEBI:49883"/>
    </ligand>
</feature>
<keyword evidence="5 15" id="KW-0349">Heme</keyword>
<name>A0A127FB53_STEDE</name>
<dbReference type="HAMAP" id="MF_01540">
    <property type="entry name" value="CysI"/>
    <property type="match status" value="1"/>
</dbReference>
<keyword evidence="6 15" id="KW-0479">Metal-binding</keyword>
<accession>A0A127FB53</accession>
<comment type="cofactor">
    <cofactor evidence="15">
        <name>[4Fe-4S] cluster</name>
        <dbReference type="ChEBI" id="CHEBI:49883"/>
    </cofactor>
    <text evidence="15">Binds 1 [4Fe-4S] cluster per subunit.</text>
</comment>
<feature type="binding site" description="axial binding residue" evidence="15">
    <location>
        <position position="499"/>
    </location>
    <ligand>
        <name>siroheme</name>
        <dbReference type="ChEBI" id="CHEBI:60052"/>
    </ligand>
    <ligandPart>
        <name>Fe</name>
        <dbReference type="ChEBI" id="CHEBI:18248"/>
    </ligandPart>
</feature>
<feature type="binding site" evidence="15">
    <location>
        <position position="495"/>
    </location>
    <ligand>
        <name>[4Fe-4S] cluster</name>
        <dbReference type="ChEBI" id="CHEBI:49883"/>
    </ligand>
</feature>
<evidence type="ECO:0000256" key="5">
    <source>
        <dbReference type="ARBA" id="ARBA00022617"/>
    </source>
</evidence>
<comment type="catalytic activity">
    <reaction evidence="12 15">
        <text>hydrogen sulfide + 3 NADP(+) + 3 H2O = sulfite + 3 NADPH + 4 H(+)</text>
        <dbReference type="Rhea" id="RHEA:13801"/>
        <dbReference type="ChEBI" id="CHEBI:15377"/>
        <dbReference type="ChEBI" id="CHEBI:15378"/>
        <dbReference type="ChEBI" id="CHEBI:17359"/>
        <dbReference type="ChEBI" id="CHEBI:29919"/>
        <dbReference type="ChEBI" id="CHEBI:57783"/>
        <dbReference type="ChEBI" id="CHEBI:58349"/>
        <dbReference type="EC" id="1.8.1.2"/>
    </reaction>
</comment>
<dbReference type="UniPathway" id="UPA00140">
    <property type="reaction ID" value="UER00207"/>
</dbReference>
<dbReference type="KEGG" id="sdf:ACG33_11130"/>
<dbReference type="InterPro" id="IPR045169">
    <property type="entry name" value="NO2/SO3_Rdtase_4Fe4S_prot"/>
</dbReference>
<dbReference type="Proteomes" id="UP000070250">
    <property type="component" value="Chromosome"/>
</dbReference>
<evidence type="ECO:0000256" key="4">
    <source>
        <dbReference type="ARBA" id="ARBA00022605"/>
    </source>
</evidence>
<dbReference type="SUPFAM" id="SSF55124">
    <property type="entry name" value="Nitrite/Sulfite reductase N-terminal domain-like"/>
    <property type="match status" value="2"/>
</dbReference>
<evidence type="ECO:0000256" key="16">
    <source>
        <dbReference type="SAM" id="MobiDB-lite"/>
    </source>
</evidence>
<dbReference type="GO" id="GO:0050661">
    <property type="term" value="F:NADP binding"/>
    <property type="evidence" value="ECO:0007669"/>
    <property type="project" value="InterPro"/>
</dbReference>
<dbReference type="PROSITE" id="PS00365">
    <property type="entry name" value="NIR_SIR"/>
    <property type="match status" value="1"/>
</dbReference>
<protein>
    <recommendedName>
        <fullName evidence="15">Sulfite reductase [NADPH] hemoprotein beta-component</fullName>
        <shortName evidence="15">SiR-HP</shortName>
        <shortName evidence="15">SiRHP</shortName>
        <ecNumber evidence="15">1.8.1.2</ecNumber>
    </recommendedName>
</protein>
<dbReference type="GO" id="GO:0019344">
    <property type="term" value="P:cysteine biosynthetic process"/>
    <property type="evidence" value="ECO:0007669"/>
    <property type="project" value="UniProtKB-KW"/>
</dbReference>
<evidence type="ECO:0000256" key="11">
    <source>
        <dbReference type="ARBA" id="ARBA00023192"/>
    </source>
</evidence>
<evidence type="ECO:0000256" key="9">
    <source>
        <dbReference type="ARBA" id="ARBA00023004"/>
    </source>
</evidence>
<evidence type="ECO:0000256" key="6">
    <source>
        <dbReference type="ARBA" id="ARBA00022723"/>
    </source>
</evidence>
<dbReference type="NCBIfam" id="NF010029">
    <property type="entry name" value="PRK13504.1"/>
    <property type="match status" value="1"/>
</dbReference>
<dbReference type="GO" id="GO:0020037">
    <property type="term" value="F:heme binding"/>
    <property type="evidence" value="ECO:0007669"/>
    <property type="project" value="InterPro"/>
</dbReference>
<keyword evidence="3 15" id="KW-0004">4Fe-4S</keyword>
<dbReference type="Gene3D" id="3.30.413.10">
    <property type="entry name" value="Sulfite Reductase Hemoprotein, domain 1"/>
    <property type="match status" value="2"/>
</dbReference>
<keyword evidence="4 15" id="KW-0028">Amino-acid biosynthesis</keyword>
<dbReference type="EC" id="1.8.1.2" evidence="15"/>
<keyword evidence="11 15" id="KW-0198">Cysteine biosynthesis</keyword>
<evidence type="ECO:0000259" key="17">
    <source>
        <dbReference type="Pfam" id="PF01077"/>
    </source>
</evidence>
<evidence type="ECO:0000313" key="20">
    <source>
        <dbReference type="Proteomes" id="UP000070250"/>
    </source>
</evidence>
<keyword evidence="9 15" id="KW-0408">Iron</keyword>
<comment type="subunit">
    <text evidence="14 15">Alpha(8)-beta(8). The alpha component is a flavoprotein, the beta component is a hemoprotein.</text>
</comment>
<evidence type="ECO:0000256" key="12">
    <source>
        <dbReference type="ARBA" id="ARBA00052219"/>
    </source>
</evidence>
<keyword evidence="8 15" id="KW-0560">Oxidoreductase</keyword>
<dbReference type="InterPro" id="IPR011786">
    <property type="entry name" value="CysI"/>
</dbReference>
<dbReference type="InterPro" id="IPR036136">
    <property type="entry name" value="Nit/Sulf_reduc_fer-like_dom_sf"/>
</dbReference>
<dbReference type="Pfam" id="PF01077">
    <property type="entry name" value="NIR_SIR"/>
    <property type="match status" value="1"/>
</dbReference>
<dbReference type="InterPro" id="IPR045854">
    <property type="entry name" value="NO2/SO3_Rdtase_4Fe4S_sf"/>
</dbReference>
<comment type="pathway">
    <text evidence="1 15">Sulfur metabolism; hydrogen sulfide biosynthesis; hydrogen sulfide from sulfite (NADPH route): step 1/1.</text>
</comment>
<dbReference type="SUPFAM" id="SSF56014">
    <property type="entry name" value="Nitrite and sulphite reductase 4Fe-4S domain-like"/>
    <property type="match status" value="2"/>
</dbReference>
<feature type="domain" description="Nitrite/Sulfite reductase ferredoxin-like" evidence="18">
    <location>
        <begin position="365"/>
        <end position="430"/>
    </location>
</feature>
<dbReference type="Pfam" id="PF03460">
    <property type="entry name" value="NIR_SIR_ferr"/>
    <property type="match status" value="2"/>
</dbReference>
<comment type="similarity">
    <text evidence="2 15">Belongs to the nitrite and sulfite reductase 4Fe-4S domain family.</text>
</comment>
<dbReference type="Gene3D" id="3.90.480.10">
    <property type="entry name" value="Sulfite Reductase Hemoprotein,Domain 2"/>
    <property type="match status" value="1"/>
</dbReference>
<evidence type="ECO:0000259" key="18">
    <source>
        <dbReference type="Pfam" id="PF03460"/>
    </source>
</evidence>
<sequence>MPRRFDLSRPLSELHPNEQLKFDSRYLRGTLEQSLEDAITGAIGDNDTQLTKFFGIYQQDDRELREERRRARLEPLYQFMVRVRLPGGVCTTEQWLALDALARENANGTLRLTTRQTFQFHGVFKDKLRRHVQGIYASGLDTIAACGDVNRNVIATANPLLSSARREATETAQRIGAHLLPRTGAYREILLQQSGAGEHPASPPAGSSAAASTATSEEPLYGHTYLPRKFKIAIAVPPHNDIDVYAHDLGLIAIVENGHIVGYNVLVGGGMGMTHRQVATYPRLGDVAGFCEAADVIEVVEHTMCIQRDYGDRHDRYHARFKYTIEDRGIDWFREELARRAGKPLQAARDFHLDTSGDHYGWQQGEDGRWHYTLFIENGRVADTPGRTLMSGLREIAASFPGFFALSTNQNVTITGIDTADRERLEEILRRHNIENDVNHTGLRRHSMACVAFPTCGLAMAESERYLPSLIDRLDEALRNAGLAQEPISIRMTGCPNGCARPYLAEIALVGKAPGKYNLYLGASANGDRMNALYRENIDEPQILAALIPLFDAYAAERQPQERFGDFVIRKNVVPPMLAGRDFQKIEAGTPD</sequence>
<dbReference type="GO" id="GO:0000103">
    <property type="term" value="P:sulfate assimilation"/>
    <property type="evidence" value="ECO:0007669"/>
    <property type="project" value="UniProtKB-UniRule"/>
</dbReference>
<dbReference type="RefSeq" id="WP_066923275.1">
    <property type="nucleotide sequence ID" value="NZ_CP011971.1"/>
</dbReference>
<comment type="cofactor">
    <cofactor evidence="15">
        <name>siroheme</name>
        <dbReference type="ChEBI" id="CHEBI:60052"/>
    </cofactor>
    <text evidence="15">Binds 1 siroheme per subunit.</text>
</comment>
<gene>
    <name evidence="15" type="primary">cysI</name>
    <name evidence="19" type="ORF">ACG33_11130</name>
</gene>
<keyword evidence="7 15" id="KW-0521">NADP</keyword>
<dbReference type="GO" id="GO:0009337">
    <property type="term" value="C:sulfite reductase complex (NADPH)"/>
    <property type="evidence" value="ECO:0007669"/>
    <property type="project" value="InterPro"/>
</dbReference>
<reference evidence="19 20" key="1">
    <citation type="submission" date="2015-06" db="EMBL/GenBank/DDBJ databases">
        <title>A Comprehensive Approach to Explore the Metabolic and Phylogenetic Diversity of Bacterial Steroid Degradation in the Environment: Testosterone as an Example.</title>
        <authorList>
            <person name="Yang F.-C."/>
            <person name="Chen Y.-L."/>
            <person name="Yu C.-P."/>
            <person name="Tang S.-L."/>
            <person name="Wang P.-H."/>
            <person name="Ismail W."/>
            <person name="Wang C.-H."/>
            <person name="Yang C.-Y."/>
            <person name="Chiang Y.-R."/>
        </authorList>
    </citation>
    <scope>NUCLEOTIDE SEQUENCE [LARGE SCALE GENOMIC DNA]</scope>
    <source>
        <strain evidence="19 20">DSM 18526</strain>
    </source>
</reference>
<comment type="function">
    <text evidence="13 15">Component of the sulfite reductase complex that catalyzes the 6-electron reduction of sulfite to sulfide. This is one of several activities required for the biosynthesis of L-cysteine from sulfate.</text>
</comment>
<proteinExistence type="inferred from homology"/>
<dbReference type="GO" id="GO:0050311">
    <property type="term" value="F:sulfite reductase (ferredoxin) activity"/>
    <property type="evidence" value="ECO:0007669"/>
    <property type="project" value="TreeGrafter"/>
</dbReference>
<feature type="domain" description="Nitrite/sulphite reductase 4Fe-4S" evidence="17">
    <location>
        <begin position="176"/>
        <end position="344"/>
    </location>
</feature>
<feature type="domain" description="Nitrite/Sulfite reductase ferredoxin-like" evidence="18">
    <location>
        <begin position="78"/>
        <end position="128"/>
    </location>
</feature>
<dbReference type="GO" id="GO:0051539">
    <property type="term" value="F:4 iron, 4 sulfur cluster binding"/>
    <property type="evidence" value="ECO:0007669"/>
    <property type="project" value="UniProtKB-KW"/>
</dbReference>
<evidence type="ECO:0000256" key="1">
    <source>
        <dbReference type="ARBA" id="ARBA00004774"/>
    </source>
</evidence>
<dbReference type="PANTHER" id="PTHR11493">
    <property type="entry name" value="SULFITE REDUCTASE [NADPH] SUBUNIT BETA-RELATED"/>
    <property type="match status" value="1"/>
</dbReference>
<evidence type="ECO:0000256" key="10">
    <source>
        <dbReference type="ARBA" id="ARBA00023014"/>
    </source>
</evidence>
<evidence type="ECO:0000256" key="2">
    <source>
        <dbReference type="ARBA" id="ARBA00010429"/>
    </source>
</evidence>
<evidence type="ECO:0000256" key="13">
    <source>
        <dbReference type="ARBA" id="ARBA00057160"/>
    </source>
</evidence>
<dbReference type="OrthoDB" id="3189055at2"/>
<dbReference type="GO" id="GO:0004783">
    <property type="term" value="F:sulfite reductase (NADPH) activity"/>
    <property type="evidence" value="ECO:0007669"/>
    <property type="project" value="UniProtKB-UniRule"/>
</dbReference>
<evidence type="ECO:0000313" key="19">
    <source>
        <dbReference type="EMBL" id="AMN47642.1"/>
    </source>
</evidence>
<dbReference type="PANTHER" id="PTHR11493:SF47">
    <property type="entry name" value="SULFITE REDUCTASE [NADPH] SUBUNIT BETA"/>
    <property type="match status" value="1"/>
</dbReference>
<keyword evidence="10 15" id="KW-0411">Iron-sulfur</keyword>
<feature type="binding site" evidence="15">
    <location>
        <position position="450"/>
    </location>
    <ligand>
        <name>[4Fe-4S] cluster</name>
        <dbReference type="ChEBI" id="CHEBI:49883"/>
    </ligand>
</feature>
<feature type="region of interest" description="Disordered" evidence="16">
    <location>
        <begin position="195"/>
        <end position="214"/>
    </location>
</feature>
<dbReference type="PRINTS" id="PR00397">
    <property type="entry name" value="SIROHAEM"/>
</dbReference>
<evidence type="ECO:0000256" key="3">
    <source>
        <dbReference type="ARBA" id="ARBA00022485"/>
    </source>
</evidence>
<dbReference type="InterPro" id="IPR006067">
    <property type="entry name" value="NO2/SO3_Rdtase_4Fe4S_dom"/>
</dbReference>
<feature type="binding site" evidence="15">
    <location>
        <position position="456"/>
    </location>
    <ligand>
        <name>[4Fe-4S] cluster</name>
        <dbReference type="ChEBI" id="CHEBI:49883"/>
    </ligand>
</feature>
<dbReference type="FunFam" id="3.30.413.10:FF:000003">
    <property type="entry name" value="Sulfite reductase [NADPH] hemoprotein beta-component"/>
    <property type="match status" value="1"/>
</dbReference>
<keyword evidence="20" id="KW-1185">Reference proteome</keyword>
<dbReference type="InterPro" id="IPR005117">
    <property type="entry name" value="NiRdtase/SiRdtase_haem-b_fer"/>
</dbReference>
<dbReference type="AlphaFoldDB" id="A0A127FB53"/>
<dbReference type="PATRIC" id="fig|465721.4.peg.2375"/>
<evidence type="ECO:0000256" key="8">
    <source>
        <dbReference type="ARBA" id="ARBA00023002"/>
    </source>
</evidence>